<protein>
    <submittedName>
        <fullName evidence="3">FAD-binding oxidoreductase</fullName>
    </submittedName>
</protein>
<dbReference type="SUPFAM" id="SSF51905">
    <property type="entry name" value="FAD/NAD(P)-binding domain"/>
    <property type="match status" value="1"/>
</dbReference>
<dbReference type="PROSITE" id="PS51257">
    <property type="entry name" value="PROKAR_LIPOPROTEIN"/>
    <property type="match status" value="1"/>
</dbReference>
<reference evidence="3" key="1">
    <citation type="journal article" date="2020" name="mSystems">
        <title>Genome- and Community-Level Interaction Insights into Carbon Utilization and Element Cycling Functions of Hydrothermarchaeota in Hydrothermal Sediment.</title>
        <authorList>
            <person name="Zhou Z."/>
            <person name="Liu Y."/>
            <person name="Xu W."/>
            <person name="Pan J."/>
            <person name="Luo Z.H."/>
            <person name="Li M."/>
        </authorList>
    </citation>
    <scope>NUCLEOTIDE SEQUENCE [LARGE SCALE GENOMIC DNA]</scope>
    <source>
        <strain evidence="3">SpSt-258</strain>
    </source>
</reference>
<dbReference type="InterPro" id="IPR006076">
    <property type="entry name" value="FAD-dep_OxRdtase"/>
</dbReference>
<evidence type="ECO:0000256" key="1">
    <source>
        <dbReference type="ARBA" id="ARBA00023002"/>
    </source>
</evidence>
<dbReference type="PANTHER" id="PTHR13847">
    <property type="entry name" value="SARCOSINE DEHYDROGENASE-RELATED"/>
    <property type="match status" value="1"/>
</dbReference>
<comment type="caution">
    <text evidence="3">The sequence shown here is derived from an EMBL/GenBank/DDBJ whole genome shotgun (WGS) entry which is preliminary data.</text>
</comment>
<dbReference type="EMBL" id="DSKY01000022">
    <property type="protein sequence ID" value="HDY60164.1"/>
    <property type="molecule type" value="Genomic_DNA"/>
</dbReference>
<organism evidence="3">
    <name type="scientific">candidate division WOR-3 bacterium</name>
    <dbReference type="NCBI Taxonomy" id="2052148"/>
    <lineage>
        <taxon>Bacteria</taxon>
        <taxon>Bacteria division WOR-3</taxon>
    </lineage>
</organism>
<dbReference type="AlphaFoldDB" id="A0A7V1EIX3"/>
<dbReference type="GO" id="GO:0005737">
    <property type="term" value="C:cytoplasm"/>
    <property type="evidence" value="ECO:0007669"/>
    <property type="project" value="TreeGrafter"/>
</dbReference>
<dbReference type="PANTHER" id="PTHR13847:SF287">
    <property type="entry name" value="FAD-DEPENDENT OXIDOREDUCTASE DOMAIN-CONTAINING PROTEIN 1"/>
    <property type="match status" value="1"/>
</dbReference>
<proteinExistence type="predicted"/>
<sequence length="378" mass="42349">MDCRWTADAIIIGGGIIGCATGYYLTKKGLKVYLFEKEYLTAGSTGRCIGGIRQQFSTELSIKVAMESVKKFKIMKEELGMDVEFEQDGYLFLAHSEEKEKTYKQLIKLQRNMGLDVEYVDVPAIKEIVPGINTDGLLGGAYCPSDGQANPFLVVDGYARKIKEKGKVFTYCGIEKINIEGNKVISVTTINKETYFAPIVVNATGPFIREFSKHIGLDIPVFPERHESLITEPIEVFFKPMVVDYRPDGCYFHQKAKQGSIIACYTPIPNVPGNDVHSSFEFLIEMGRRMARLIPKLADVKIIRQWAGSYEMTPDGNPIVDKTDTEGLWIIGGFCGHGFMLGPEIGYIAAEYITTGKPPYDISEFALKRDYSRKEVMK</sequence>
<accession>A0A7V1EIX3</accession>
<dbReference type="SUPFAM" id="SSF54373">
    <property type="entry name" value="FAD-linked reductases, C-terminal domain"/>
    <property type="match status" value="1"/>
</dbReference>
<dbReference type="InterPro" id="IPR036188">
    <property type="entry name" value="FAD/NAD-bd_sf"/>
</dbReference>
<dbReference type="GO" id="GO:0016491">
    <property type="term" value="F:oxidoreductase activity"/>
    <property type="evidence" value="ECO:0007669"/>
    <property type="project" value="UniProtKB-KW"/>
</dbReference>
<gene>
    <name evidence="3" type="ORF">ENP86_11580</name>
</gene>
<dbReference type="Pfam" id="PF01266">
    <property type="entry name" value="DAO"/>
    <property type="match status" value="1"/>
</dbReference>
<dbReference type="Gene3D" id="3.50.50.60">
    <property type="entry name" value="FAD/NAD(P)-binding domain"/>
    <property type="match status" value="1"/>
</dbReference>
<name>A0A7V1EIX3_UNCW3</name>
<keyword evidence="1" id="KW-0560">Oxidoreductase</keyword>
<dbReference type="Gene3D" id="3.30.9.10">
    <property type="entry name" value="D-Amino Acid Oxidase, subunit A, domain 2"/>
    <property type="match status" value="1"/>
</dbReference>
<evidence type="ECO:0000259" key="2">
    <source>
        <dbReference type="Pfam" id="PF01266"/>
    </source>
</evidence>
<feature type="domain" description="FAD dependent oxidoreductase" evidence="2">
    <location>
        <begin position="8"/>
        <end position="351"/>
    </location>
</feature>
<evidence type="ECO:0000313" key="3">
    <source>
        <dbReference type="EMBL" id="HDY60164.1"/>
    </source>
</evidence>